<dbReference type="RefSeq" id="WP_002350628.1">
    <property type="nucleotide sequence ID" value="NZ_CP012430.1"/>
</dbReference>
<feature type="transmembrane region" description="Helical" evidence="1">
    <location>
        <begin position="21"/>
        <end position="38"/>
    </location>
</feature>
<comment type="caution">
    <text evidence="3">The sequence shown here is derived from an EMBL/GenBank/DDBJ whole genome shotgun (WGS) entry which is preliminary data.</text>
</comment>
<dbReference type="InterPro" id="IPR002656">
    <property type="entry name" value="Acyl_transf_3_dom"/>
</dbReference>
<proteinExistence type="predicted"/>
<accession>A0A7V7Y2K6</accession>
<dbReference type="Pfam" id="PF01757">
    <property type="entry name" value="Acyl_transf_3"/>
    <property type="match status" value="1"/>
</dbReference>
<dbReference type="EMBL" id="WEFP01000001">
    <property type="protein sequence ID" value="KAB7575839.1"/>
    <property type="molecule type" value="Genomic_DNA"/>
</dbReference>
<organism evidence="3 4">
    <name type="scientific">Enterococcus faecium</name>
    <name type="common">Streptococcus faecium</name>
    <dbReference type="NCBI Taxonomy" id="1352"/>
    <lineage>
        <taxon>Bacteria</taxon>
        <taxon>Bacillati</taxon>
        <taxon>Bacillota</taxon>
        <taxon>Bacilli</taxon>
        <taxon>Lactobacillales</taxon>
        <taxon>Enterococcaceae</taxon>
        <taxon>Enterococcus</taxon>
    </lineage>
</organism>
<dbReference type="AlphaFoldDB" id="A0A7V7Y2K6"/>
<evidence type="ECO:0000313" key="3">
    <source>
        <dbReference type="EMBL" id="KAB7575839.1"/>
    </source>
</evidence>
<feature type="transmembrane region" description="Helical" evidence="1">
    <location>
        <begin position="158"/>
        <end position="180"/>
    </location>
</feature>
<evidence type="ECO:0000259" key="2">
    <source>
        <dbReference type="Pfam" id="PF01757"/>
    </source>
</evidence>
<feature type="transmembrane region" description="Helical" evidence="1">
    <location>
        <begin position="50"/>
        <end position="75"/>
    </location>
</feature>
<feature type="domain" description="Acyltransferase 3" evidence="2">
    <location>
        <begin position="9"/>
        <end position="208"/>
    </location>
</feature>
<dbReference type="Proteomes" id="UP000469871">
    <property type="component" value="Unassembled WGS sequence"/>
</dbReference>
<keyword evidence="1" id="KW-0472">Membrane</keyword>
<feature type="transmembrane region" description="Helical" evidence="1">
    <location>
        <begin position="126"/>
        <end position="146"/>
    </location>
</feature>
<evidence type="ECO:0000256" key="1">
    <source>
        <dbReference type="SAM" id="Phobius"/>
    </source>
</evidence>
<feature type="transmembrane region" description="Helical" evidence="1">
    <location>
        <begin position="192"/>
        <end position="212"/>
    </location>
</feature>
<protein>
    <recommendedName>
        <fullName evidence="2">Acyltransferase 3 domain-containing protein</fullName>
    </recommendedName>
</protein>
<feature type="transmembrane region" description="Helical" evidence="1">
    <location>
        <begin position="87"/>
        <end position="106"/>
    </location>
</feature>
<sequence>MCSGEVTSAKLSKQIYRVLKIYIIWSILYIPLVLKNWVQSDFSWKTDVLLYIRDFLFIGSYYHLWFLPALAFALWLVRKSQVSKIKFLSGLLLCVVGLAFESYWFILSGNDSIEYIRYCYKSVFVTTRNGLFIGVPCVIIGQHLAFHKNTILNKVFKYRNFILCAVLAIGCLLVGESFIINQIALREVNNLLIFSIPLALVVVSVSLSLKIVHL</sequence>
<keyword evidence="1" id="KW-0812">Transmembrane</keyword>
<keyword evidence="1" id="KW-1133">Transmembrane helix</keyword>
<name>A0A7V7Y2K6_ENTFC</name>
<reference evidence="3 4" key="1">
    <citation type="submission" date="2019-10" db="EMBL/GenBank/DDBJ databases">
        <title>Evolutionary dynamics of vancomycin-resistant Enterococcus faecium during gastrointestinal tract colonization and bloodstream infection in immunocompromised pediatric patients.</title>
        <authorList>
            <person name="Chilambi G.S."/>
            <person name="Nordstrom H.R."/>
            <person name="Evans D.R."/>
            <person name="Ferrolino J."/>
            <person name="Hayden R.T."/>
            <person name="Maron G.M."/>
            <person name="Vo A.N."/>
            <person name="Gilmore M.S."/>
            <person name="Wolf J."/>
            <person name="Rosch J.W."/>
            <person name="Van Tyne D."/>
        </authorList>
    </citation>
    <scope>NUCLEOTIDE SEQUENCE [LARGE SCALE GENOMIC DNA]</scope>
    <source>
        <strain evidence="3 4">VRECG27</strain>
    </source>
</reference>
<evidence type="ECO:0000313" key="4">
    <source>
        <dbReference type="Proteomes" id="UP000469871"/>
    </source>
</evidence>
<gene>
    <name evidence="3" type="ORF">GBM73_00175</name>
</gene>
<dbReference type="GO" id="GO:0016747">
    <property type="term" value="F:acyltransferase activity, transferring groups other than amino-acyl groups"/>
    <property type="evidence" value="ECO:0007669"/>
    <property type="project" value="InterPro"/>
</dbReference>